<dbReference type="AlphaFoldDB" id="A0A8J8T2U1"/>
<name>A0A8J8T2U1_HALGN</name>
<evidence type="ECO:0000313" key="2">
    <source>
        <dbReference type="EMBL" id="TNV79398.1"/>
    </source>
</evidence>
<sequence>MDLKVEEFKKLIAEVELKNEGDRQRVKDLFSEIMHQRPKKDPIESQQLIESKPTDDTRAQIEPHIQVNAQPNPTGSNQYQTITVILVIFLISMLPLFLSDTVSTENPNLSLENSQRMKNSPFSSFGFKPTSQSASGTIDSQLDKKEFMITQQPKVSNKVFPSHFFDWAYAFNSSSRNMSIQSFANRGARLEFTLADRGLGELRDMINLRDQFALIWEQGITSIKYKPEKVLEKWFKGFHEGEGVIRGEFQKCKGVKERMYCLGDDGVLGQANFSSNSISQVNDNRFRDFTIDDEKVYGLILTDDQSAEIRIQEFNISTNNFQKQLIFSVPIPEMSRNISCLGVFTSKNTPYLTLFNPLLNSLMILHPTYTSQISYIPFKYHQGKCLSIQHMDTFRGTLAQLLMLTEKSVTLIDPVQMKARDLSNLYHSKSRSYVSSGFQYYFQNSGKSLDKGNIKIRAYYQEAEKTEAFLSEVIEIFGILSN</sequence>
<evidence type="ECO:0000256" key="1">
    <source>
        <dbReference type="SAM" id="MobiDB-lite"/>
    </source>
</evidence>
<gene>
    <name evidence="2" type="ORF">FGO68_gene10461</name>
</gene>
<proteinExistence type="predicted"/>
<protein>
    <submittedName>
        <fullName evidence="2">Uncharacterized protein</fullName>
    </submittedName>
</protein>
<comment type="caution">
    <text evidence="2">The sequence shown here is derived from an EMBL/GenBank/DDBJ whole genome shotgun (WGS) entry which is preliminary data.</text>
</comment>
<dbReference type="EMBL" id="RRYP01008956">
    <property type="protein sequence ID" value="TNV79398.1"/>
    <property type="molecule type" value="Genomic_DNA"/>
</dbReference>
<dbReference type="Proteomes" id="UP000785679">
    <property type="component" value="Unassembled WGS sequence"/>
</dbReference>
<evidence type="ECO:0000313" key="3">
    <source>
        <dbReference type="Proteomes" id="UP000785679"/>
    </source>
</evidence>
<keyword evidence="3" id="KW-1185">Reference proteome</keyword>
<accession>A0A8J8T2U1</accession>
<feature type="region of interest" description="Disordered" evidence="1">
    <location>
        <begin position="34"/>
        <end position="56"/>
    </location>
</feature>
<organism evidence="2 3">
    <name type="scientific">Halteria grandinella</name>
    <dbReference type="NCBI Taxonomy" id="5974"/>
    <lineage>
        <taxon>Eukaryota</taxon>
        <taxon>Sar</taxon>
        <taxon>Alveolata</taxon>
        <taxon>Ciliophora</taxon>
        <taxon>Intramacronucleata</taxon>
        <taxon>Spirotrichea</taxon>
        <taxon>Stichotrichia</taxon>
        <taxon>Sporadotrichida</taxon>
        <taxon>Halteriidae</taxon>
        <taxon>Halteria</taxon>
    </lineage>
</organism>
<reference evidence="2" key="1">
    <citation type="submission" date="2019-06" db="EMBL/GenBank/DDBJ databases">
        <authorList>
            <person name="Zheng W."/>
        </authorList>
    </citation>
    <scope>NUCLEOTIDE SEQUENCE</scope>
    <source>
        <strain evidence="2">QDHG01</strain>
    </source>
</reference>